<feature type="region of interest" description="Disordered" evidence="1">
    <location>
        <begin position="1"/>
        <end position="51"/>
    </location>
</feature>
<evidence type="ECO:0000256" key="1">
    <source>
        <dbReference type="SAM" id="MobiDB-lite"/>
    </source>
</evidence>
<comment type="caution">
    <text evidence="2">The sequence shown here is derived from an EMBL/GenBank/DDBJ whole genome shotgun (WGS) entry which is preliminary data.</text>
</comment>
<proteinExistence type="predicted"/>
<dbReference type="Proteomes" id="UP000708208">
    <property type="component" value="Unassembled WGS sequence"/>
</dbReference>
<gene>
    <name evidence="2" type="ORF">AFUS01_LOCUS20580</name>
</gene>
<sequence length="51" mass="5384">LDESGVEDQWGANRAKKGWLGNGDWSSGADEGWLGNGDWGSGTDEGWLSDG</sequence>
<dbReference type="AlphaFoldDB" id="A0A8J2KTN8"/>
<name>A0A8J2KTN8_9HEXA</name>
<feature type="non-terminal residue" evidence="2">
    <location>
        <position position="51"/>
    </location>
</feature>
<dbReference type="EMBL" id="CAJVCH010223589">
    <property type="protein sequence ID" value="CAG7732040.1"/>
    <property type="molecule type" value="Genomic_DNA"/>
</dbReference>
<evidence type="ECO:0000313" key="2">
    <source>
        <dbReference type="EMBL" id="CAG7732040.1"/>
    </source>
</evidence>
<protein>
    <submittedName>
        <fullName evidence="2">Uncharacterized protein</fullName>
    </submittedName>
</protein>
<organism evidence="2 3">
    <name type="scientific">Allacma fusca</name>
    <dbReference type="NCBI Taxonomy" id="39272"/>
    <lineage>
        <taxon>Eukaryota</taxon>
        <taxon>Metazoa</taxon>
        <taxon>Ecdysozoa</taxon>
        <taxon>Arthropoda</taxon>
        <taxon>Hexapoda</taxon>
        <taxon>Collembola</taxon>
        <taxon>Symphypleona</taxon>
        <taxon>Sminthuridae</taxon>
        <taxon>Allacma</taxon>
    </lineage>
</organism>
<keyword evidence="3" id="KW-1185">Reference proteome</keyword>
<reference evidence="2" key="1">
    <citation type="submission" date="2021-06" db="EMBL/GenBank/DDBJ databases">
        <authorList>
            <person name="Hodson N. C."/>
            <person name="Mongue J. A."/>
            <person name="Jaron S. K."/>
        </authorList>
    </citation>
    <scope>NUCLEOTIDE SEQUENCE</scope>
</reference>
<feature type="non-terminal residue" evidence="2">
    <location>
        <position position="1"/>
    </location>
</feature>
<evidence type="ECO:0000313" key="3">
    <source>
        <dbReference type="Proteomes" id="UP000708208"/>
    </source>
</evidence>
<accession>A0A8J2KTN8</accession>